<feature type="transmembrane region" description="Helical" evidence="6">
    <location>
        <begin position="21"/>
        <end position="43"/>
    </location>
</feature>
<evidence type="ECO:0000256" key="4">
    <source>
        <dbReference type="ARBA" id="ARBA00022989"/>
    </source>
</evidence>
<comment type="similarity">
    <text evidence="6">Belongs to the ABC-4 integral membrane protein family.</text>
</comment>
<reference evidence="8 9" key="1">
    <citation type="submission" date="2021-05" db="EMBL/GenBank/DDBJ databases">
        <title>Ornithinibacillus massiliensis sp. nov.</title>
        <authorList>
            <person name="Iwaza R."/>
            <person name="Lagier J.-C."/>
            <person name="Raoult D."/>
        </authorList>
    </citation>
    <scope>NUCLEOTIDE SEQUENCE [LARGE SCALE GENOMIC DNA]</scope>
    <source>
        <strain evidence="8 9">Marseille-P3601</strain>
    </source>
</reference>
<evidence type="ECO:0000313" key="9">
    <source>
        <dbReference type="Proteomes" id="UP000681870"/>
    </source>
</evidence>
<keyword evidence="9" id="KW-1185">Reference proteome</keyword>
<dbReference type="PANTHER" id="PTHR46795">
    <property type="entry name" value="ABC TRANSPORTER PERMEASE-RELATED-RELATED"/>
    <property type="match status" value="1"/>
</dbReference>
<feature type="transmembrane region" description="Helical" evidence="6">
    <location>
        <begin position="231"/>
        <end position="254"/>
    </location>
</feature>
<feature type="transmembrane region" description="Helical" evidence="6">
    <location>
        <begin position="55"/>
        <end position="78"/>
    </location>
</feature>
<evidence type="ECO:0000256" key="2">
    <source>
        <dbReference type="ARBA" id="ARBA00022475"/>
    </source>
</evidence>
<feature type="transmembrane region" description="Helical" evidence="6">
    <location>
        <begin position="286"/>
        <end position="311"/>
    </location>
</feature>
<dbReference type="RefSeq" id="WP_211741086.1">
    <property type="nucleotide sequence ID" value="NZ_JAGXBY010000001.1"/>
</dbReference>
<feature type="transmembrane region" description="Helical" evidence="6">
    <location>
        <begin position="584"/>
        <end position="606"/>
    </location>
</feature>
<keyword evidence="3 6" id="KW-0812">Transmembrane</keyword>
<evidence type="ECO:0000256" key="6">
    <source>
        <dbReference type="PIRNR" id="PIRNR018968"/>
    </source>
</evidence>
<evidence type="ECO:0000256" key="5">
    <source>
        <dbReference type="ARBA" id="ARBA00023136"/>
    </source>
</evidence>
<dbReference type="InterPro" id="IPR003838">
    <property type="entry name" value="ABC3_permease_C"/>
</dbReference>
<sequence length="654" mass="73978">MSRFFYPTLAWNNLKKNRKTYIPYILTCIGTIAMFYMMVFISGNQGLEEIPGVEVLQLLLTLGSYIIGIFSVTFLFYTNSFITKQRQKEFGLYNILGMEKKHIAKMITWEAFYVAILSLVVGLITGIVVSRLMFLLLMKLLTFEIPFTTVISMQPLLITVILFSVIFLLTLLNNLRHIHLSKPIELLKGGEVGEKEPKTKWLIVLIGIIALSTGYYIALATESPLAALNKFFLAVLLVIIATYALFTAGTIALFKMLRKNKSFYYKTNHFISVSGMIYRMKQNAVGLANICVLSTMVLVMLSSTVCLYIGMEELIKNRYPKEIAVTAYDVQPEDLAVMEELIQEGANDLALTIEKPHYYYYKELQVIKNGNEFVSGAGMGYGADIGMIVLIPLSEYNRMENRSEQLAEDEVLLYTFRGEEIQDSITMFDQTFTIKEQLPDLQVDGIASAMILDSFNFVIVPDEETIRELDPTDAEGYNVYYGFDVDGDVDNEIALPGQLTEKLKAAKMVGHAEGAEESKEIFYSLYGGLFFLGIFLGTLFIMATVLIIYYKQISEGYQDKNRFEIMQKVGLSKDEIKKSIRSQVLLVFFLPLIAAVVHILFAFNVITKLLEALNLTNVGLFAMCTAGVIIIFAVFYLLVYLLTAREYYRIVSNN</sequence>
<evidence type="ECO:0000313" key="8">
    <source>
        <dbReference type="EMBL" id="MBS3679100.1"/>
    </source>
</evidence>
<dbReference type="Pfam" id="PF02687">
    <property type="entry name" value="FtsX"/>
    <property type="match status" value="1"/>
</dbReference>
<dbReference type="PIRSF" id="PIRSF018968">
    <property type="entry name" value="ABC_permease_BceB"/>
    <property type="match status" value="1"/>
</dbReference>
<proteinExistence type="inferred from homology"/>
<dbReference type="EMBL" id="JAGXBY010000001">
    <property type="protein sequence ID" value="MBS3679100.1"/>
    <property type="molecule type" value="Genomic_DNA"/>
</dbReference>
<dbReference type="PANTHER" id="PTHR46795:SF3">
    <property type="entry name" value="ABC TRANSPORTER PERMEASE"/>
    <property type="match status" value="1"/>
</dbReference>
<gene>
    <name evidence="8" type="ORF">KGF86_02630</name>
</gene>
<feature type="transmembrane region" description="Helical" evidence="6">
    <location>
        <begin position="525"/>
        <end position="550"/>
    </location>
</feature>
<comment type="caution">
    <text evidence="8">The sequence shown here is derived from an EMBL/GenBank/DDBJ whole genome shotgun (WGS) entry which is preliminary data.</text>
</comment>
<keyword evidence="4 6" id="KW-1133">Transmembrane helix</keyword>
<keyword evidence="5 6" id="KW-0472">Membrane</keyword>
<feature type="transmembrane region" description="Helical" evidence="6">
    <location>
        <begin position="201"/>
        <end position="219"/>
    </location>
</feature>
<dbReference type="Proteomes" id="UP000681870">
    <property type="component" value="Unassembled WGS sequence"/>
</dbReference>
<keyword evidence="6" id="KW-0813">Transport</keyword>
<dbReference type="InterPro" id="IPR052536">
    <property type="entry name" value="ABC-4_Integral_Memb_Prot"/>
</dbReference>
<name>A0ABS5MAB2_9BACI</name>
<protein>
    <submittedName>
        <fullName evidence="8">ABC transporter permease</fullName>
    </submittedName>
</protein>
<feature type="transmembrane region" description="Helical" evidence="6">
    <location>
        <begin position="618"/>
        <end position="642"/>
    </location>
</feature>
<organism evidence="8 9">
    <name type="scientific">Ornithinibacillus massiliensis</name>
    <dbReference type="NCBI Taxonomy" id="1944633"/>
    <lineage>
        <taxon>Bacteria</taxon>
        <taxon>Bacillati</taxon>
        <taxon>Bacillota</taxon>
        <taxon>Bacilli</taxon>
        <taxon>Bacillales</taxon>
        <taxon>Bacillaceae</taxon>
        <taxon>Ornithinibacillus</taxon>
    </lineage>
</organism>
<evidence type="ECO:0000256" key="3">
    <source>
        <dbReference type="ARBA" id="ARBA00022692"/>
    </source>
</evidence>
<comment type="subcellular location">
    <subcellularLocation>
        <location evidence="1 6">Cell membrane</location>
        <topology evidence="1 6">Multi-pass membrane protein</topology>
    </subcellularLocation>
</comment>
<accession>A0ABS5MAB2</accession>
<feature type="transmembrane region" description="Helical" evidence="6">
    <location>
        <begin position="150"/>
        <end position="172"/>
    </location>
</feature>
<evidence type="ECO:0000259" key="7">
    <source>
        <dbReference type="Pfam" id="PF02687"/>
    </source>
</evidence>
<evidence type="ECO:0000256" key="1">
    <source>
        <dbReference type="ARBA" id="ARBA00004651"/>
    </source>
</evidence>
<feature type="transmembrane region" description="Helical" evidence="6">
    <location>
        <begin position="111"/>
        <end position="138"/>
    </location>
</feature>
<keyword evidence="2 6" id="KW-1003">Cell membrane</keyword>
<feature type="domain" description="ABC3 transporter permease C-terminal" evidence="7">
    <location>
        <begin position="64"/>
        <end position="172"/>
    </location>
</feature>
<dbReference type="InterPro" id="IPR027022">
    <property type="entry name" value="ABC_permease_BceB-typ"/>
</dbReference>